<dbReference type="AlphaFoldDB" id="A0A8K0K4M9"/>
<keyword evidence="2 3" id="KW-0175">Coiled coil</keyword>
<sequence length="220" mass="25083">MLSFPDMQLAAELGKTLLDRNRELEATVREQQATIEDQAQEIEYLTKQTAALREVNDSRLGIYEHLEASITELERTNHRLVTDAISDKKLIRNLSMGVETLEARCEDLQRTIDQWEERAKNGRLSLVDTATSPTMGVHPSDAFKKGASNEDDESGEMTQLLYQIQDLRAQRSRDRKKIEEMEEQAAVLAQENISLEEQLAVVKQQRDAKARSIEEEVQLA</sequence>
<evidence type="ECO:0000256" key="1">
    <source>
        <dbReference type="ARBA" id="ARBA00009019"/>
    </source>
</evidence>
<evidence type="ECO:0000256" key="4">
    <source>
        <dbReference type="SAM" id="MobiDB-lite"/>
    </source>
</evidence>
<reference evidence="5" key="2">
    <citation type="submission" date="2017-10" db="EMBL/GenBank/DDBJ databases">
        <title>Ladona fulva Genome sequencing and assembly.</title>
        <authorList>
            <person name="Murali S."/>
            <person name="Richards S."/>
            <person name="Bandaranaike D."/>
            <person name="Bellair M."/>
            <person name="Blankenburg K."/>
            <person name="Chao H."/>
            <person name="Dinh H."/>
            <person name="Doddapaneni H."/>
            <person name="Dugan-Rocha S."/>
            <person name="Elkadiri S."/>
            <person name="Gnanaolivu R."/>
            <person name="Hernandez B."/>
            <person name="Skinner E."/>
            <person name="Javaid M."/>
            <person name="Lee S."/>
            <person name="Li M."/>
            <person name="Ming W."/>
            <person name="Munidasa M."/>
            <person name="Muniz J."/>
            <person name="Nguyen L."/>
            <person name="Hughes D."/>
            <person name="Osuji N."/>
            <person name="Pu L.-L."/>
            <person name="Puazo M."/>
            <person name="Qu C."/>
            <person name="Quiroz J."/>
            <person name="Raj R."/>
            <person name="Weissenberger G."/>
            <person name="Xin Y."/>
            <person name="Zou X."/>
            <person name="Han Y."/>
            <person name="Worley K."/>
            <person name="Muzny D."/>
            <person name="Gibbs R."/>
        </authorList>
    </citation>
    <scope>NUCLEOTIDE SEQUENCE</scope>
    <source>
        <strain evidence="5">Sampled in the wild</strain>
    </source>
</reference>
<name>A0A8K0K4M9_LADFU</name>
<feature type="coiled-coil region" evidence="3">
    <location>
        <begin position="164"/>
        <end position="205"/>
    </location>
</feature>
<feature type="non-terminal residue" evidence="5">
    <location>
        <position position="1"/>
    </location>
</feature>
<dbReference type="OrthoDB" id="10059415at2759"/>
<evidence type="ECO:0000256" key="2">
    <source>
        <dbReference type="ARBA" id="ARBA00023054"/>
    </source>
</evidence>
<evidence type="ECO:0000313" key="5">
    <source>
        <dbReference type="EMBL" id="KAG8227474.1"/>
    </source>
</evidence>
<dbReference type="PANTHER" id="PTHR19232">
    <property type="entry name" value="CENTROCORTIN FAMILY MEMBER"/>
    <property type="match status" value="1"/>
</dbReference>
<accession>A0A8K0K4M9</accession>
<dbReference type="PANTHER" id="PTHR19232:SF7">
    <property type="entry name" value="CENTROCORTIN, ISOFORM A"/>
    <property type="match status" value="1"/>
</dbReference>
<comment type="similarity">
    <text evidence="1">Belongs to the CDR2 family.</text>
</comment>
<organism evidence="5 6">
    <name type="scientific">Ladona fulva</name>
    <name type="common">Scarce chaser dragonfly</name>
    <name type="synonym">Libellula fulva</name>
    <dbReference type="NCBI Taxonomy" id="123851"/>
    <lineage>
        <taxon>Eukaryota</taxon>
        <taxon>Metazoa</taxon>
        <taxon>Ecdysozoa</taxon>
        <taxon>Arthropoda</taxon>
        <taxon>Hexapoda</taxon>
        <taxon>Insecta</taxon>
        <taxon>Pterygota</taxon>
        <taxon>Palaeoptera</taxon>
        <taxon>Odonata</taxon>
        <taxon>Epiprocta</taxon>
        <taxon>Anisoptera</taxon>
        <taxon>Libelluloidea</taxon>
        <taxon>Libellulidae</taxon>
        <taxon>Ladona</taxon>
    </lineage>
</organism>
<protein>
    <submittedName>
        <fullName evidence="5">Uncharacterized protein</fullName>
    </submittedName>
</protein>
<feature type="coiled-coil region" evidence="3">
    <location>
        <begin position="21"/>
        <end position="125"/>
    </location>
</feature>
<dbReference type="EMBL" id="KZ308325">
    <property type="protein sequence ID" value="KAG8227474.1"/>
    <property type="molecule type" value="Genomic_DNA"/>
</dbReference>
<feature type="region of interest" description="Disordered" evidence="4">
    <location>
        <begin position="130"/>
        <end position="155"/>
    </location>
</feature>
<proteinExistence type="inferred from homology"/>
<dbReference type="Proteomes" id="UP000792457">
    <property type="component" value="Unassembled WGS sequence"/>
</dbReference>
<comment type="caution">
    <text evidence="5">The sequence shown here is derived from an EMBL/GenBank/DDBJ whole genome shotgun (WGS) entry which is preliminary data.</text>
</comment>
<dbReference type="InterPro" id="IPR026079">
    <property type="entry name" value="CDR2"/>
</dbReference>
<reference evidence="5" key="1">
    <citation type="submission" date="2013-04" db="EMBL/GenBank/DDBJ databases">
        <authorList>
            <person name="Qu J."/>
            <person name="Murali S.C."/>
            <person name="Bandaranaike D."/>
            <person name="Bellair M."/>
            <person name="Blankenburg K."/>
            <person name="Chao H."/>
            <person name="Dinh H."/>
            <person name="Doddapaneni H."/>
            <person name="Downs B."/>
            <person name="Dugan-Rocha S."/>
            <person name="Elkadiri S."/>
            <person name="Gnanaolivu R.D."/>
            <person name="Hernandez B."/>
            <person name="Javaid M."/>
            <person name="Jayaseelan J.C."/>
            <person name="Lee S."/>
            <person name="Li M."/>
            <person name="Ming W."/>
            <person name="Munidasa M."/>
            <person name="Muniz J."/>
            <person name="Nguyen L."/>
            <person name="Ongeri F."/>
            <person name="Osuji N."/>
            <person name="Pu L.-L."/>
            <person name="Puazo M."/>
            <person name="Qu C."/>
            <person name="Quiroz J."/>
            <person name="Raj R."/>
            <person name="Weissenberger G."/>
            <person name="Xin Y."/>
            <person name="Zou X."/>
            <person name="Han Y."/>
            <person name="Richards S."/>
            <person name="Worley K."/>
            <person name="Muzny D."/>
            <person name="Gibbs R."/>
        </authorList>
    </citation>
    <scope>NUCLEOTIDE SEQUENCE</scope>
    <source>
        <strain evidence="5">Sampled in the wild</strain>
    </source>
</reference>
<gene>
    <name evidence="5" type="ORF">J437_LFUL002363</name>
</gene>
<evidence type="ECO:0000313" key="6">
    <source>
        <dbReference type="Proteomes" id="UP000792457"/>
    </source>
</evidence>
<evidence type="ECO:0000256" key="3">
    <source>
        <dbReference type="SAM" id="Coils"/>
    </source>
</evidence>
<keyword evidence="6" id="KW-1185">Reference proteome</keyword>